<reference evidence="8 9" key="1">
    <citation type="submission" date="2021-02" db="EMBL/GenBank/DDBJ databases">
        <title>Bacillus sp. RD4P76, an endophyte from a halophyte.</title>
        <authorList>
            <person name="Sun J.-Q."/>
        </authorList>
    </citation>
    <scope>NUCLEOTIDE SEQUENCE [LARGE SCALE GENOMIC DNA]</scope>
    <source>
        <strain evidence="8 9">RD4P76</strain>
    </source>
</reference>
<dbReference type="InterPro" id="IPR036866">
    <property type="entry name" value="RibonucZ/Hydroxyglut_hydro"/>
</dbReference>
<feature type="transmembrane region" description="Helical" evidence="6">
    <location>
        <begin position="324"/>
        <end position="341"/>
    </location>
</feature>
<gene>
    <name evidence="8" type="ORF">JR050_16340</name>
</gene>
<organism evidence="8 9">
    <name type="scientific">Bacillus suaedaesalsae</name>
    <dbReference type="NCBI Taxonomy" id="2810349"/>
    <lineage>
        <taxon>Bacteria</taxon>
        <taxon>Bacillati</taxon>
        <taxon>Bacillota</taxon>
        <taxon>Bacilli</taxon>
        <taxon>Bacillales</taxon>
        <taxon>Bacillaceae</taxon>
        <taxon>Bacillus</taxon>
    </lineage>
</organism>
<feature type="transmembrane region" description="Helical" evidence="6">
    <location>
        <begin position="353"/>
        <end position="377"/>
    </location>
</feature>
<feature type="transmembrane region" description="Helical" evidence="6">
    <location>
        <begin position="271"/>
        <end position="294"/>
    </location>
</feature>
<keyword evidence="4 6" id="KW-1133">Transmembrane helix</keyword>
<dbReference type="SMART" id="SM00849">
    <property type="entry name" value="Lactamase_B"/>
    <property type="match status" value="1"/>
</dbReference>
<dbReference type="Gene3D" id="3.60.15.10">
    <property type="entry name" value="Ribonuclease Z/Hydroxyacylglutathione hydrolase-like"/>
    <property type="match status" value="1"/>
</dbReference>
<evidence type="ECO:0000313" key="9">
    <source>
        <dbReference type="Proteomes" id="UP001518925"/>
    </source>
</evidence>
<feature type="domain" description="Metallo-beta-lactamase" evidence="7">
    <location>
        <begin position="509"/>
        <end position="719"/>
    </location>
</feature>
<feature type="transmembrane region" description="Helical" evidence="6">
    <location>
        <begin position="229"/>
        <end position="251"/>
    </location>
</feature>
<evidence type="ECO:0000256" key="4">
    <source>
        <dbReference type="ARBA" id="ARBA00022989"/>
    </source>
</evidence>
<dbReference type="InterPro" id="IPR004477">
    <property type="entry name" value="ComEC_N"/>
</dbReference>
<dbReference type="InterPro" id="IPR025405">
    <property type="entry name" value="DUF4131"/>
</dbReference>
<keyword evidence="5 6" id="KW-0472">Membrane</keyword>
<feature type="transmembrane region" description="Helical" evidence="6">
    <location>
        <begin position="418"/>
        <end position="438"/>
    </location>
</feature>
<dbReference type="Proteomes" id="UP001518925">
    <property type="component" value="Unassembled WGS sequence"/>
</dbReference>
<feature type="transmembrane region" description="Helical" evidence="6">
    <location>
        <begin position="389"/>
        <end position="411"/>
    </location>
</feature>
<dbReference type="NCBIfam" id="TIGR00361">
    <property type="entry name" value="ComEC_Rec2"/>
    <property type="match status" value="1"/>
</dbReference>
<feature type="transmembrane region" description="Helical" evidence="6">
    <location>
        <begin position="450"/>
        <end position="468"/>
    </location>
</feature>
<dbReference type="PANTHER" id="PTHR30619">
    <property type="entry name" value="DNA INTERNALIZATION/COMPETENCE PROTEIN COMEC/REC2"/>
    <property type="match status" value="1"/>
</dbReference>
<keyword evidence="3 6" id="KW-0812">Transmembrane</keyword>
<dbReference type="Pfam" id="PF13567">
    <property type="entry name" value="DUF4131"/>
    <property type="match status" value="1"/>
</dbReference>
<dbReference type="Pfam" id="PF00753">
    <property type="entry name" value="Lactamase_B"/>
    <property type="match status" value="1"/>
</dbReference>
<evidence type="ECO:0000256" key="2">
    <source>
        <dbReference type="ARBA" id="ARBA00022475"/>
    </source>
</evidence>
<feature type="transmembrane region" description="Helical" evidence="6">
    <location>
        <begin position="301"/>
        <end position="318"/>
    </location>
</feature>
<feature type="transmembrane region" description="Helical" evidence="6">
    <location>
        <begin position="480"/>
        <end position="497"/>
    </location>
</feature>
<comment type="subcellular location">
    <subcellularLocation>
        <location evidence="1">Cell membrane</location>
        <topology evidence="1">Multi-pass membrane protein</topology>
    </subcellularLocation>
</comment>
<keyword evidence="2" id="KW-1003">Cell membrane</keyword>
<evidence type="ECO:0000313" key="8">
    <source>
        <dbReference type="EMBL" id="MBM6619232.1"/>
    </source>
</evidence>
<dbReference type="RefSeq" id="WP_204204623.1">
    <property type="nucleotide sequence ID" value="NZ_JAFELM010000042.1"/>
</dbReference>
<dbReference type="Pfam" id="PF03772">
    <property type="entry name" value="Competence"/>
    <property type="match status" value="1"/>
</dbReference>
<evidence type="ECO:0000256" key="6">
    <source>
        <dbReference type="SAM" id="Phobius"/>
    </source>
</evidence>
<name>A0ABS2DL67_9BACI</name>
<dbReference type="SUPFAM" id="SSF56281">
    <property type="entry name" value="Metallo-hydrolase/oxidoreductase"/>
    <property type="match status" value="1"/>
</dbReference>
<dbReference type="InterPro" id="IPR035681">
    <property type="entry name" value="ComA-like_MBL"/>
</dbReference>
<dbReference type="InterPro" id="IPR052159">
    <property type="entry name" value="Competence_DNA_uptake"/>
</dbReference>
<evidence type="ECO:0000256" key="1">
    <source>
        <dbReference type="ARBA" id="ARBA00004651"/>
    </source>
</evidence>
<dbReference type="NCBIfam" id="TIGR00360">
    <property type="entry name" value="ComEC_N-term"/>
    <property type="match status" value="1"/>
</dbReference>
<accession>A0ABS2DL67</accession>
<keyword evidence="9" id="KW-1185">Reference proteome</keyword>
<dbReference type="EMBL" id="JAFELM010000042">
    <property type="protein sequence ID" value="MBM6619232.1"/>
    <property type="molecule type" value="Genomic_DNA"/>
</dbReference>
<evidence type="ECO:0000256" key="5">
    <source>
        <dbReference type="ARBA" id="ARBA00023136"/>
    </source>
</evidence>
<sequence length="778" mass="89428">MQNQWIYLACFSLFGIVFIHLRSPLFLLIVTLIIVYLAIKNRKLAITCCVIFVGFSIYYHIHNKGNSTTINTTKQHFQGKIVSRPVINGDQLRFIFKLNHGETLYFTYKLQSEEEKEHFSLLTPRQTCVFNGHVISPKEARNYYIFDFKQYLFRNHIHWMVEPTSFSVSHCKNADVSILDHIHIKRHTSLTFIETYFPSPLNGFIQALIFGERGLLEEDTLQSYQDLGLVHLLAISGMHVSLLCAFAYLLFVRIGLTKEKTIFTLMLILPIYVIVAGATPSVIRASIMTFLLLLKLRFRNFPLAALDLISLAFIMMVIANPYYIFQAGFQFSFIVTLALILSSKTILQKYSSIFAQMLSSSVVAQVSSLPFVLFHFYQFSLLSIPLNIIYIPIITFIILPMSMMLFFTSMISTRITNLIMPIANELLKLINQIAIFIANSDWQLLVLGRPGGIVIFLYTVFTIFTFLMWEKEQMSLRNTFIPLLLLLAFHWCFPYISPKGEITFIDVGQGDSILIELPFRKEVYLIDTGGMILYEQEDWKKKKDPYSISKEVIIPYLKGKGIRKIDKLIITHADLDHAGESITLLENMEVSEVMLGELHEMSQLERQIMTTAKKEKVEVKRVKRGDEWTVSDSTFRVLSPDKTYVNQNEGSIVLETFLGGRSWLFTGDIEKEAENNLIKNYPNLKTDVLKVAHHGSRTSTSEDVIKQLKPKVAIISVGVGNRYNHPNKEVLERLGENGVKVLRTDQLGAIRYTFFHNQKGTFQSKIPYDIKRTTHKRQ</sequence>
<dbReference type="InterPro" id="IPR001279">
    <property type="entry name" value="Metallo-B-lactamas"/>
</dbReference>
<feature type="transmembrane region" description="Helical" evidence="6">
    <location>
        <begin position="44"/>
        <end position="61"/>
    </location>
</feature>
<dbReference type="PANTHER" id="PTHR30619:SF1">
    <property type="entry name" value="RECOMBINATION PROTEIN 2"/>
    <property type="match status" value="1"/>
</dbReference>
<comment type="caution">
    <text evidence="8">The sequence shown here is derived from an EMBL/GenBank/DDBJ whole genome shotgun (WGS) entry which is preliminary data.</text>
</comment>
<protein>
    <submittedName>
        <fullName evidence="8">DNA internalization-related competence protein ComEC/Rec2</fullName>
    </submittedName>
</protein>
<proteinExistence type="predicted"/>
<dbReference type="CDD" id="cd07731">
    <property type="entry name" value="ComA-like_MBL-fold"/>
    <property type="match status" value="1"/>
</dbReference>
<feature type="transmembrane region" description="Helical" evidence="6">
    <location>
        <begin position="5"/>
        <end position="38"/>
    </location>
</feature>
<evidence type="ECO:0000259" key="7">
    <source>
        <dbReference type="SMART" id="SM00849"/>
    </source>
</evidence>
<evidence type="ECO:0000256" key="3">
    <source>
        <dbReference type="ARBA" id="ARBA00022692"/>
    </source>
</evidence>
<dbReference type="InterPro" id="IPR004797">
    <property type="entry name" value="Competence_ComEC/Rec2"/>
</dbReference>